<keyword evidence="3" id="KW-1185">Reference proteome</keyword>
<dbReference type="AlphaFoldDB" id="A0A126R2C0"/>
<dbReference type="STRING" id="294671.YLM1_1672"/>
<dbReference type="RefSeq" id="WP_067148460.1">
    <property type="nucleotide sequence ID" value="NZ_CP014265.1"/>
</dbReference>
<keyword evidence="1" id="KW-0472">Membrane</keyword>
<feature type="transmembrane region" description="Helical" evidence="1">
    <location>
        <begin position="161"/>
        <end position="183"/>
    </location>
</feature>
<dbReference type="Pfam" id="PF09930">
    <property type="entry name" value="DUF2162"/>
    <property type="match status" value="1"/>
</dbReference>
<evidence type="ECO:0000313" key="3">
    <source>
        <dbReference type="Proteomes" id="UP000066376"/>
    </source>
</evidence>
<name>A0A126R2C0_METOL</name>
<feature type="transmembrane region" description="Helical" evidence="1">
    <location>
        <begin position="195"/>
        <end position="219"/>
    </location>
</feature>
<reference evidence="3" key="2">
    <citation type="submission" date="2016-02" db="EMBL/GenBank/DDBJ databases">
        <title>The draft genome sequence of the rumen methanogen Methanobrevibacter olleyae YLM1.</title>
        <authorList>
            <consortium name="New Zealand Agricultural Greenhouse Gas Research Centre/Pastoral Greenhouse Gas Research Consortium"/>
            <person name="Kelly W.J."/>
            <person name="Li D."/>
            <person name="Lambie S.C."/>
            <person name="Attwood G.T."/>
            <person name="Altermann E."/>
            <person name="Leahy S.C."/>
        </authorList>
    </citation>
    <scope>NUCLEOTIDE SEQUENCE [LARGE SCALE GENOMIC DNA]</scope>
    <source>
        <strain evidence="3">YLM1</strain>
    </source>
</reference>
<sequence>MAFSLLWSLGLIISIVIFAIAFGLILSLNNFSKKDLAKFSIISFISTFILIYFINLFKIQLNLAIGHYNYLLLFLIAFLLILSGYLINKDKDIKKSFKSILILSFICFIIMAFMCIISKQALFGLNSLEISLLTSISFLSLLIILCFVFKKINLNISYKEFGSLYYILGIYSLIVSLFIPNIISLDLDKISPINIVSIESILLTIILLVIVIVLGLFYYKKNSIFR</sequence>
<evidence type="ECO:0000256" key="1">
    <source>
        <dbReference type="SAM" id="Phobius"/>
    </source>
</evidence>
<accession>A0A126R2C0</accession>
<dbReference type="Proteomes" id="UP000066376">
    <property type="component" value="Chromosome"/>
</dbReference>
<dbReference type="InterPro" id="IPR017199">
    <property type="entry name" value="UCP037409_transporter"/>
</dbReference>
<dbReference type="KEGG" id="mol:YLM1_1672"/>
<evidence type="ECO:0000313" key="2">
    <source>
        <dbReference type="EMBL" id="AMK16227.1"/>
    </source>
</evidence>
<dbReference type="EMBL" id="CP014265">
    <property type="protein sequence ID" value="AMK16227.1"/>
    <property type="molecule type" value="Genomic_DNA"/>
</dbReference>
<feature type="transmembrane region" description="Helical" evidence="1">
    <location>
        <begin position="6"/>
        <end position="27"/>
    </location>
</feature>
<feature type="transmembrane region" description="Helical" evidence="1">
    <location>
        <begin position="39"/>
        <end position="57"/>
    </location>
</feature>
<organism evidence="2 3">
    <name type="scientific">Methanobrevibacter olleyae</name>
    <dbReference type="NCBI Taxonomy" id="294671"/>
    <lineage>
        <taxon>Archaea</taxon>
        <taxon>Methanobacteriati</taxon>
        <taxon>Methanobacteriota</taxon>
        <taxon>Methanomada group</taxon>
        <taxon>Methanobacteria</taxon>
        <taxon>Methanobacteriales</taxon>
        <taxon>Methanobacteriaceae</taxon>
        <taxon>Methanobrevibacter</taxon>
    </lineage>
</organism>
<keyword evidence="1" id="KW-1133">Transmembrane helix</keyword>
<dbReference type="GeneID" id="95971507"/>
<gene>
    <name evidence="2" type="ORF">YLM1_1672</name>
</gene>
<protein>
    <recommendedName>
        <fullName evidence="4">Transporter</fullName>
    </recommendedName>
</protein>
<dbReference type="PATRIC" id="fig|294671.3.peg.1738"/>
<evidence type="ECO:0008006" key="4">
    <source>
        <dbReference type="Google" id="ProtNLM"/>
    </source>
</evidence>
<reference evidence="2 3" key="1">
    <citation type="journal article" date="2016" name="Genome Announc.">
        <title>Draft Genome Sequence of the Rumen Methanogen Methanobrevibacter olleyae YLM1.</title>
        <authorList>
            <person name="Kelly W.J."/>
            <person name="Li D."/>
            <person name="Lambie S.C."/>
            <person name="Cox F."/>
            <person name="Attwood G.T."/>
            <person name="Altermann E."/>
            <person name="Leahy S.C."/>
        </authorList>
    </citation>
    <scope>NUCLEOTIDE SEQUENCE [LARGE SCALE GENOMIC DNA]</scope>
    <source>
        <strain evidence="2 3">YLM1</strain>
    </source>
</reference>
<proteinExistence type="predicted"/>
<feature type="transmembrane region" description="Helical" evidence="1">
    <location>
        <begin position="100"/>
        <end position="122"/>
    </location>
</feature>
<feature type="transmembrane region" description="Helical" evidence="1">
    <location>
        <begin position="128"/>
        <end position="149"/>
    </location>
</feature>
<feature type="transmembrane region" description="Helical" evidence="1">
    <location>
        <begin position="69"/>
        <end position="88"/>
    </location>
</feature>
<keyword evidence="1" id="KW-0812">Transmembrane</keyword>